<accession>A0A5F0D2T6</accession>
<dbReference type="InterPro" id="IPR002611">
    <property type="entry name" value="IstB_ATP-bd"/>
</dbReference>
<evidence type="ECO:0000313" key="3">
    <source>
        <dbReference type="Proteomes" id="UP000297654"/>
    </source>
</evidence>
<proteinExistence type="predicted"/>
<dbReference type="OrthoDB" id="9776217at2"/>
<sequence>MFTSVDHDKFKALRITHLAARFEELIKDEANDAAAPEELFLTAVDEALELRRSIRIEKLIRQAKFPIPEASVAELNYPPGRNLTPVRMKRYATHEWRADPTNLLIISPTGGGKTYLACAIGIAACHSEHSVHYTRMDDLARQLVIARGDGIGHQNMLNKLSDVDLLIIDDLCEASHKSSNVQQKIMRSSHGVARHPCASSEFNFALSLVARVNREARQ</sequence>
<dbReference type="InterPro" id="IPR027417">
    <property type="entry name" value="P-loop_NTPase"/>
</dbReference>
<evidence type="ECO:0000259" key="1">
    <source>
        <dbReference type="Pfam" id="PF01695"/>
    </source>
</evidence>
<dbReference type="EMBL" id="SOFF01000034">
    <property type="protein sequence ID" value="TFB86364.1"/>
    <property type="molecule type" value="Genomic_DNA"/>
</dbReference>
<dbReference type="Proteomes" id="UP000297654">
    <property type="component" value="Unassembled WGS sequence"/>
</dbReference>
<dbReference type="SUPFAM" id="SSF52540">
    <property type="entry name" value="P-loop containing nucleoside triphosphate hydrolases"/>
    <property type="match status" value="1"/>
</dbReference>
<dbReference type="PANTHER" id="PTHR30050:SF4">
    <property type="entry name" value="ATP-BINDING PROTEIN RV3427C IN INSERTION SEQUENCE-RELATED"/>
    <property type="match status" value="1"/>
</dbReference>
<dbReference type="GO" id="GO:0006260">
    <property type="term" value="P:DNA replication"/>
    <property type="evidence" value="ECO:0007669"/>
    <property type="project" value="TreeGrafter"/>
</dbReference>
<name>A0A5F0D2T6_9MICO</name>
<dbReference type="Pfam" id="PF01695">
    <property type="entry name" value="IstB_IS21"/>
    <property type="match status" value="1"/>
</dbReference>
<dbReference type="Gene3D" id="3.40.50.300">
    <property type="entry name" value="P-loop containing nucleotide triphosphate hydrolases"/>
    <property type="match status" value="1"/>
</dbReference>
<evidence type="ECO:0000313" key="2">
    <source>
        <dbReference type="EMBL" id="TFB86364.1"/>
    </source>
</evidence>
<protein>
    <submittedName>
        <fullName evidence="2">AAA family ATPase</fullName>
    </submittedName>
</protein>
<reference evidence="2 3" key="1">
    <citation type="submission" date="2019-03" db="EMBL/GenBank/DDBJ databases">
        <title>Genomics of glacier-inhabiting Cryobacterium strains.</title>
        <authorList>
            <person name="Liu Q."/>
            <person name="Xin Y.-H."/>
        </authorList>
    </citation>
    <scope>NUCLEOTIDE SEQUENCE [LARGE SCALE GENOMIC DNA]</scope>
    <source>
        <strain evidence="2 3">Hh15</strain>
    </source>
</reference>
<dbReference type="CDD" id="cd00009">
    <property type="entry name" value="AAA"/>
    <property type="match status" value="1"/>
</dbReference>
<keyword evidence="3" id="KW-1185">Reference proteome</keyword>
<organism evidence="2 3">
    <name type="scientific">Cryobacterium luteum</name>
    <dbReference type="NCBI Taxonomy" id="1424661"/>
    <lineage>
        <taxon>Bacteria</taxon>
        <taxon>Bacillati</taxon>
        <taxon>Actinomycetota</taxon>
        <taxon>Actinomycetes</taxon>
        <taxon>Micrococcales</taxon>
        <taxon>Microbacteriaceae</taxon>
        <taxon>Cryobacterium</taxon>
    </lineage>
</organism>
<comment type="caution">
    <text evidence="2">The sequence shown here is derived from an EMBL/GenBank/DDBJ whole genome shotgun (WGS) entry which is preliminary data.</text>
</comment>
<gene>
    <name evidence="2" type="ORF">E3O10_14305</name>
</gene>
<feature type="domain" description="IstB-like ATP-binding" evidence="1">
    <location>
        <begin position="10"/>
        <end position="172"/>
    </location>
</feature>
<dbReference type="AlphaFoldDB" id="A0A5F0D2T6"/>
<dbReference type="PANTHER" id="PTHR30050">
    <property type="entry name" value="CHROMOSOMAL REPLICATION INITIATOR PROTEIN DNAA"/>
    <property type="match status" value="1"/>
</dbReference>
<dbReference type="GO" id="GO:0005524">
    <property type="term" value="F:ATP binding"/>
    <property type="evidence" value="ECO:0007669"/>
    <property type="project" value="InterPro"/>
</dbReference>